<keyword evidence="2" id="KW-0813">Transport</keyword>
<dbReference type="PANTHER" id="PTHR37164:SF1">
    <property type="entry name" value="BACTERIOHEMERYTHRIN"/>
    <property type="match status" value="1"/>
</dbReference>
<dbReference type="PROSITE" id="PS00550">
    <property type="entry name" value="HEMERYTHRINS"/>
    <property type="match status" value="1"/>
</dbReference>
<evidence type="ECO:0000259" key="5">
    <source>
        <dbReference type="Pfam" id="PF01814"/>
    </source>
</evidence>
<evidence type="ECO:0000256" key="1">
    <source>
        <dbReference type="ARBA" id="ARBA00010587"/>
    </source>
</evidence>
<dbReference type="Pfam" id="PF01814">
    <property type="entry name" value="Hemerythrin"/>
    <property type="match status" value="1"/>
</dbReference>
<proteinExistence type="inferred from homology"/>
<comment type="similarity">
    <text evidence="1">Belongs to the hemerythrin family.</text>
</comment>
<dbReference type="InterPro" id="IPR012827">
    <property type="entry name" value="Hemerythrin_metal-bd"/>
</dbReference>
<dbReference type="OrthoDB" id="9774644at2"/>
<gene>
    <name evidence="6" type="ORF">SAMN02745216_05123</name>
</gene>
<dbReference type="NCBIfam" id="TIGR02481">
    <property type="entry name" value="hemeryth_dom"/>
    <property type="match status" value="1"/>
</dbReference>
<keyword evidence="2" id="KW-0561">Oxygen transport</keyword>
<dbReference type="STRING" id="1121393.SAMN02745216_05123"/>
<keyword evidence="3" id="KW-0479">Metal-binding</keyword>
<dbReference type="InterPro" id="IPR012312">
    <property type="entry name" value="Hemerythrin-like"/>
</dbReference>
<dbReference type="EMBL" id="FQZU01000065">
    <property type="protein sequence ID" value="SHL39360.1"/>
    <property type="molecule type" value="Genomic_DNA"/>
</dbReference>
<evidence type="ECO:0000313" key="6">
    <source>
        <dbReference type="EMBL" id="SHL39360.1"/>
    </source>
</evidence>
<dbReference type="Proteomes" id="UP000183994">
    <property type="component" value="Unassembled WGS sequence"/>
</dbReference>
<dbReference type="InterPro" id="IPR016131">
    <property type="entry name" value="Haemerythrin_Fe_BS"/>
</dbReference>
<dbReference type="Gene3D" id="1.20.120.50">
    <property type="entry name" value="Hemerythrin-like"/>
    <property type="match status" value="1"/>
</dbReference>
<dbReference type="InterPro" id="IPR050669">
    <property type="entry name" value="Hemerythrin"/>
</dbReference>
<accession>A0A1M7A9I6</accession>
<sequence length="130" mass="15124">MAFFQWEDKYSVGVPRFDMEHKKLIGLTNRFYEAMSAGKAREVMQETCNELVAYTRTHFSNEEAALKKSTYPDLINHQEEHKLFTKQVMDLQARLQSGETVMASSMGNFLKNWLVNHIMGIDKTYGRHLS</sequence>
<dbReference type="AlphaFoldDB" id="A0A1M7A9I6"/>
<evidence type="ECO:0000256" key="4">
    <source>
        <dbReference type="ARBA" id="ARBA00023004"/>
    </source>
</evidence>
<keyword evidence="7" id="KW-1185">Reference proteome</keyword>
<dbReference type="GO" id="GO:0046872">
    <property type="term" value="F:metal ion binding"/>
    <property type="evidence" value="ECO:0007669"/>
    <property type="project" value="UniProtKB-KW"/>
</dbReference>
<dbReference type="NCBIfam" id="NF033749">
    <property type="entry name" value="bact_hemeryth"/>
    <property type="match status" value="1"/>
</dbReference>
<dbReference type="SUPFAM" id="SSF47188">
    <property type="entry name" value="Hemerythrin-like"/>
    <property type="match status" value="1"/>
</dbReference>
<protein>
    <submittedName>
        <fullName evidence="6">Hemerythrin</fullName>
    </submittedName>
</protein>
<dbReference type="RefSeq" id="WP_073479088.1">
    <property type="nucleotide sequence ID" value="NZ_FQZU01000065.1"/>
</dbReference>
<dbReference type="GO" id="GO:0005344">
    <property type="term" value="F:oxygen carrier activity"/>
    <property type="evidence" value="ECO:0007669"/>
    <property type="project" value="UniProtKB-KW"/>
</dbReference>
<dbReference type="CDD" id="cd12107">
    <property type="entry name" value="Hemerythrin"/>
    <property type="match status" value="1"/>
</dbReference>
<feature type="domain" description="Hemerythrin-like" evidence="5">
    <location>
        <begin position="14"/>
        <end position="126"/>
    </location>
</feature>
<evidence type="ECO:0000313" key="7">
    <source>
        <dbReference type="Proteomes" id="UP000183994"/>
    </source>
</evidence>
<dbReference type="PANTHER" id="PTHR37164">
    <property type="entry name" value="BACTERIOHEMERYTHRIN"/>
    <property type="match status" value="1"/>
</dbReference>
<keyword evidence="4" id="KW-0408">Iron</keyword>
<dbReference type="InterPro" id="IPR035938">
    <property type="entry name" value="Hemerythrin-like_sf"/>
</dbReference>
<name>A0A1M7A9I6_9BACT</name>
<reference evidence="7" key="1">
    <citation type="submission" date="2016-11" db="EMBL/GenBank/DDBJ databases">
        <authorList>
            <person name="Varghese N."/>
            <person name="Submissions S."/>
        </authorList>
    </citation>
    <scope>NUCLEOTIDE SEQUENCE [LARGE SCALE GENOMIC DNA]</scope>
    <source>
        <strain evidence="7">DSM 16219</strain>
    </source>
</reference>
<evidence type="ECO:0000256" key="2">
    <source>
        <dbReference type="ARBA" id="ARBA00022621"/>
    </source>
</evidence>
<organism evidence="6 7">
    <name type="scientific">Desulfatibacillum alkenivorans DSM 16219</name>
    <dbReference type="NCBI Taxonomy" id="1121393"/>
    <lineage>
        <taxon>Bacteria</taxon>
        <taxon>Pseudomonadati</taxon>
        <taxon>Thermodesulfobacteriota</taxon>
        <taxon>Desulfobacteria</taxon>
        <taxon>Desulfobacterales</taxon>
        <taxon>Desulfatibacillaceae</taxon>
        <taxon>Desulfatibacillum</taxon>
    </lineage>
</organism>
<evidence type="ECO:0000256" key="3">
    <source>
        <dbReference type="ARBA" id="ARBA00022723"/>
    </source>
</evidence>